<sequence>MAAHTPTDREVAAIIASSAVDLPDHTVAEALHRQVDRYADNAALVWMLGDQVTRLSWSELRNRAAAAAIALLQLNPSRERVALVSGLLHE</sequence>
<dbReference type="Gene3D" id="3.40.50.12780">
    <property type="entry name" value="N-terminal domain of ligase-like"/>
    <property type="match status" value="1"/>
</dbReference>
<evidence type="ECO:0000313" key="2">
    <source>
        <dbReference type="Proteomes" id="UP000078396"/>
    </source>
</evidence>
<evidence type="ECO:0000313" key="1">
    <source>
        <dbReference type="EMBL" id="OAN33004.1"/>
    </source>
</evidence>
<name>A0A178LQS9_MYCIR</name>
<gene>
    <name evidence="1" type="ORF">A4X20_28050</name>
</gene>
<organism evidence="1 2">
    <name type="scientific">Mycolicibacterium iranicum</name>
    <name type="common">Mycobacterium iranicum</name>
    <dbReference type="NCBI Taxonomy" id="912594"/>
    <lineage>
        <taxon>Bacteria</taxon>
        <taxon>Bacillati</taxon>
        <taxon>Actinomycetota</taxon>
        <taxon>Actinomycetes</taxon>
        <taxon>Mycobacteriales</taxon>
        <taxon>Mycobacteriaceae</taxon>
        <taxon>Mycolicibacterium</taxon>
    </lineage>
</organism>
<dbReference type="Proteomes" id="UP000078396">
    <property type="component" value="Unassembled WGS sequence"/>
</dbReference>
<dbReference type="InterPro" id="IPR042099">
    <property type="entry name" value="ANL_N_sf"/>
</dbReference>
<dbReference type="AlphaFoldDB" id="A0A178LQS9"/>
<comment type="caution">
    <text evidence="1">The sequence shown here is derived from an EMBL/GenBank/DDBJ whole genome shotgun (WGS) entry which is preliminary data.</text>
</comment>
<proteinExistence type="predicted"/>
<accession>A0A178LQS9</accession>
<reference evidence="1 2" key="1">
    <citation type="submission" date="2016-04" db="EMBL/GenBank/DDBJ databases">
        <title>Draft Genome Sequences of Staphylococcus capitis Strain H36, S. capitis Strain H65, S. cohnii Strain H62, S. hominis Strain H69, Mycobacterium iranicum Strain H39, Plantibacter sp. Strain H53, Pseudomonas oryzihabitans Strain H72, and Microbacterium sp. Strain H83, isolated from residential settings.</title>
        <authorList>
            <person name="Lymperopoulou D."/>
            <person name="Adams R.I."/>
            <person name="Lindow S."/>
            <person name="Coil D.A."/>
            <person name="Jospin G."/>
            <person name="Eisen J.A."/>
        </authorList>
    </citation>
    <scope>NUCLEOTIDE SEQUENCE [LARGE SCALE GENOMIC DNA]</scope>
    <source>
        <strain evidence="1 2">H39</strain>
    </source>
</reference>
<dbReference type="SUPFAM" id="SSF56801">
    <property type="entry name" value="Acetyl-CoA synthetase-like"/>
    <property type="match status" value="1"/>
</dbReference>
<protein>
    <submittedName>
        <fullName evidence="1">Uncharacterized protein</fullName>
    </submittedName>
</protein>
<dbReference type="EMBL" id="LWCS01000050">
    <property type="protein sequence ID" value="OAN33004.1"/>
    <property type="molecule type" value="Genomic_DNA"/>
</dbReference>